<proteinExistence type="inferred from homology"/>
<dbReference type="PANTHER" id="PTHR42760">
    <property type="entry name" value="SHORT-CHAIN DEHYDROGENASES/REDUCTASES FAMILY MEMBER"/>
    <property type="match status" value="1"/>
</dbReference>
<dbReference type="Proteomes" id="UP000178086">
    <property type="component" value="Unassembled WGS sequence"/>
</dbReference>
<organism evidence="3 4">
    <name type="scientific">Candidatus Aquicultor primus</name>
    <dbReference type="NCBI Taxonomy" id="1797195"/>
    <lineage>
        <taxon>Bacteria</taxon>
        <taxon>Bacillati</taxon>
        <taxon>Actinomycetota</taxon>
        <taxon>Candidatus Aquicultoria</taxon>
        <taxon>Candidatus Aquicultorales</taxon>
        <taxon>Candidatus Aquicultoraceae</taxon>
        <taxon>Candidatus Aquicultor</taxon>
    </lineage>
</organism>
<comment type="similarity">
    <text evidence="1">Belongs to the short-chain dehydrogenases/reductases (SDR) family.</text>
</comment>
<name>A0A1F2ULM6_9ACTN</name>
<evidence type="ECO:0000313" key="4">
    <source>
        <dbReference type="Proteomes" id="UP000178086"/>
    </source>
</evidence>
<gene>
    <name evidence="3" type="ORF">A2074_02805</name>
</gene>
<dbReference type="PANTHER" id="PTHR42760:SF133">
    <property type="entry name" value="3-OXOACYL-[ACYL-CARRIER-PROTEIN] REDUCTASE"/>
    <property type="match status" value="1"/>
</dbReference>
<dbReference type="AlphaFoldDB" id="A0A1F2ULM6"/>
<dbReference type="InterPro" id="IPR002347">
    <property type="entry name" value="SDR_fam"/>
</dbReference>
<dbReference type="SUPFAM" id="SSF51735">
    <property type="entry name" value="NAD(P)-binding Rossmann-fold domains"/>
    <property type="match status" value="1"/>
</dbReference>
<dbReference type="PRINTS" id="PR00080">
    <property type="entry name" value="SDRFAMILY"/>
</dbReference>
<dbReference type="InterPro" id="IPR036291">
    <property type="entry name" value="NAD(P)-bd_dom_sf"/>
</dbReference>
<comment type="caution">
    <text evidence="3">The sequence shown here is derived from an EMBL/GenBank/DDBJ whole genome shotgun (WGS) entry which is preliminary data.</text>
</comment>
<protein>
    <recommendedName>
        <fullName evidence="5">SDR family oxidoreductase</fullName>
    </recommendedName>
</protein>
<dbReference type="Pfam" id="PF13561">
    <property type="entry name" value="adh_short_C2"/>
    <property type="match status" value="1"/>
</dbReference>
<keyword evidence="2" id="KW-0560">Oxidoreductase</keyword>
<evidence type="ECO:0008006" key="5">
    <source>
        <dbReference type="Google" id="ProtNLM"/>
    </source>
</evidence>
<reference evidence="3 4" key="1">
    <citation type="journal article" date="2016" name="Nat. Commun.">
        <title>Thousands of microbial genomes shed light on interconnected biogeochemical processes in an aquifer system.</title>
        <authorList>
            <person name="Anantharaman K."/>
            <person name="Brown C.T."/>
            <person name="Hug L.A."/>
            <person name="Sharon I."/>
            <person name="Castelle C.J."/>
            <person name="Probst A.J."/>
            <person name="Thomas B.C."/>
            <person name="Singh A."/>
            <person name="Wilkins M.J."/>
            <person name="Karaoz U."/>
            <person name="Brodie E.L."/>
            <person name="Williams K.H."/>
            <person name="Hubbard S.S."/>
            <person name="Banfield J.F."/>
        </authorList>
    </citation>
    <scope>NUCLEOTIDE SEQUENCE [LARGE SCALE GENOMIC DNA]</scope>
</reference>
<dbReference type="EMBL" id="MELI01000057">
    <property type="protein sequence ID" value="OFW33887.1"/>
    <property type="molecule type" value="Genomic_DNA"/>
</dbReference>
<dbReference type="PRINTS" id="PR00081">
    <property type="entry name" value="GDHRDH"/>
</dbReference>
<sequence>MFKGKTVLVTGGSGYIGSEICRAFSRYGAEVIFTYSKNEKAAKALQKELKKSKAISVNMRDVKDITDKIEALPRVDVLVNNAGTSAVMPLALLEEEDVDLMLDVNVKGMIFATRAAARGMIRRKAGSIVNLGSLAGERMLDVPATYAASKAAAGGFTMALASELKRFNIRVNCVVPGLMEGGVAKGVPDELRADFVRHCAAGRSGKASDVAEAVCFLASDKASYINGQKLFVDGGV</sequence>
<evidence type="ECO:0000256" key="2">
    <source>
        <dbReference type="ARBA" id="ARBA00023002"/>
    </source>
</evidence>
<dbReference type="FunFam" id="3.40.50.720:FF:000084">
    <property type="entry name" value="Short-chain dehydrogenase reductase"/>
    <property type="match status" value="1"/>
</dbReference>
<dbReference type="GO" id="GO:0016616">
    <property type="term" value="F:oxidoreductase activity, acting on the CH-OH group of donors, NAD or NADP as acceptor"/>
    <property type="evidence" value="ECO:0007669"/>
    <property type="project" value="TreeGrafter"/>
</dbReference>
<evidence type="ECO:0000313" key="3">
    <source>
        <dbReference type="EMBL" id="OFW33887.1"/>
    </source>
</evidence>
<dbReference type="Gene3D" id="3.40.50.720">
    <property type="entry name" value="NAD(P)-binding Rossmann-like Domain"/>
    <property type="match status" value="1"/>
</dbReference>
<evidence type="ECO:0000256" key="1">
    <source>
        <dbReference type="ARBA" id="ARBA00006484"/>
    </source>
</evidence>
<accession>A0A1F2ULM6</accession>